<dbReference type="InterPro" id="IPR008457">
    <property type="entry name" value="Cu-R_CopD_dom"/>
</dbReference>
<proteinExistence type="predicted"/>
<dbReference type="Proteomes" id="UP000283993">
    <property type="component" value="Unassembled WGS sequence"/>
</dbReference>
<organism evidence="3 4">
    <name type="scientific">Salinisphaera orenii MK-B5</name>
    <dbReference type="NCBI Taxonomy" id="856730"/>
    <lineage>
        <taxon>Bacteria</taxon>
        <taxon>Pseudomonadati</taxon>
        <taxon>Pseudomonadota</taxon>
        <taxon>Gammaproteobacteria</taxon>
        <taxon>Salinisphaerales</taxon>
        <taxon>Salinisphaeraceae</taxon>
        <taxon>Salinisphaera</taxon>
    </lineage>
</organism>
<evidence type="ECO:0000313" key="4">
    <source>
        <dbReference type="Proteomes" id="UP000283993"/>
    </source>
</evidence>
<feature type="domain" description="Copper resistance protein D" evidence="2">
    <location>
        <begin position="46"/>
        <end position="143"/>
    </location>
</feature>
<evidence type="ECO:0000256" key="1">
    <source>
        <dbReference type="SAM" id="Phobius"/>
    </source>
</evidence>
<protein>
    <submittedName>
        <fullName evidence="3">Membrane protein</fullName>
    </submittedName>
</protein>
<sequence>MMAYLVALHALAAVIWIGGLFFMVCILRPAAAAMPLAERLPLLSNAMGRFFLCVWIAIIVLLVTGNTVVFMTGGMAAAPVYVHVMQGLGWVMFALFAHMFFAPWRRMRVALAAGTLADAGRAMNQLRVLAGVNLALGLIVVVVGSGGRYGLI</sequence>
<comment type="caution">
    <text evidence="3">The sequence shown here is derived from an EMBL/GenBank/DDBJ whole genome shotgun (WGS) entry which is preliminary data.</text>
</comment>
<dbReference type="RefSeq" id="WP_245965440.1">
    <property type="nucleotide sequence ID" value="NZ_AYKH01000021.1"/>
</dbReference>
<dbReference type="AlphaFoldDB" id="A0A423PLD4"/>
<feature type="transmembrane region" description="Helical" evidence="1">
    <location>
        <begin position="48"/>
        <end position="68"/>
    </location>
</feature>
<dbReference type="EMBL" id="AYKH01000021">
    <property type="protein sequence ID" value="ROO26434.1"/>
    <property type="molecule type" value="Genomic_DNA"/>
</dbReference>
<feature type="transmembrane region" description="Helical" evidence="1">
    <location>
        <begin position="80"/>
        <end position="101"/>
    </location>
</feature>
<accession>A0A423PLD4</accession>
<dbReference type="Pfam" id="PF05425">
    <property type="entry name" value="CopD"/>
    <property type="match status" value="1"/>
</dbReference>
<evidence type="ECO:0000313" key="3">
    <source>
        <dbReference type="EMBL" id="ROO26434.1"/>
    </source>
</evidence>
<reference evidence="3 4" key="1">
    <citation type="submission" date="2013-10" db="EMBL/GenBank/DDBJ databases">
        <title>Salinisphaera orenii MK-B5 Genome Sequencing.</title>
        <authorList>
            <person name="Lai Q."/>
            <person name="Li C."/>
            <person name="Shao Z."/>
        </authorList>
    </citation>
    <scope>NUCLEOTIDE SEQUENCE [LARGE SCALE GENOMIC DNA]</scope>
    <source>
        <strain evidence="3 4">MK-B5</strain>
    </source>
</reference>
<evidence type="ECO:0000259" key="2">
    <source>
        <dbReference type="Pfam" id="PF05425"/>
    </source>
</evidence>
<gene>
    <name evidence="3" type="ORF">SAOR_10405</name>
</gene>
<keyword evidence="1" id="KW-0472">Membrane</keyword>
<keyword evidence="4" id="KW-1185">Reference proteome</keyword>
<dbReference type="GO" id="GO:0016020">
    <property type="term" value="C:membrane"/>
    <property type="evidence" value="ECO:0007669"/>
    <property type="project" value="InterPro"/>
</dbReference>
<feature type="transmembrane region" description="Helical" evidence="1">
    <location>
        <begin position="6"/>
        <end position="27"/>
    </location>
</feature>
<keyword evidence="1" id="KW-1133">Transmembrane helix</keyword>
<name>A0A423PLD4_9GAMM</name>
<keyword evidence="1" id="KW-0812">Transmembrane</keyword>
<feature type="transmembrane region" description="Helical" evidence="1">
    <location>
        <begin position="128"/>
        <end position="151"/>
    </location>
</feature>